<proteinExistence type="predicted"/>
<dbReference type="InterPro" id="IPR002885">
    <property type="entry name" value="PPR_rpt"/>
</dbReference>
<organism evidence="3 4">
    <name type="scientific">Cyclotella atomus</name>
    <dbReference type="NCBI Taxonomy" id="382360"/>
    <lineage>
        <taxon>Eukaryota</taxon>
        <taxon>Sar</taxon>
        <taxon>Stramenopiles</taxon>
        <taxon>Ochrophyta</taxon>
        <taxon>Bacillariophyta</taxon>
        <taxon>Coscinodiscophyceae</taxon>
        <taxon>Thalassiosirophycidae</taxon>
        <taxon>Stephanodiscales</taxon>
        <taxon>Stephanodiscaceae</taxon>
        <taxon>Cyclotella</taxon>
    </lineage>
</organism>
<gene>
    <name evidence="3" type="ORF">ACHAWO_007863</name>
</gene>
<evidence type="ECO:0000256" key="1">
    <source>
        <dbReference type="ARBA" id="ARBA00022737"/>
    </source>
</evidence>
<sequence>MTLQLTIELKRSGTMARQIFLIIAGALLISPLVAFRSPISHSMPSLTRRYSVVSREDERIFVAESHNYVDTNLKSSSAAIKPKPAIDGNSNPTGKRRNADSALVRKRTITLLNITSDGFPIEPKRRGLLKTDKKTFDWLIGTWAYSKQSDSADMATKLLQRMGELQSQGNAKLAPDSKTYTNAIKVIAFSGQSDAGFRAEKLLNEMIYKNLSPNTMTYTYVIDAHSRSSSQEAPHHAQRLVEAMETARLQGQNVKPTARAWNSVIKAWSAVSASKASACLDAMEKLADETGNDEVRPNSYNVNSVINAWAKSGNAGNAEKILQKMERMYRDTGDERFRPRTETYNAIIDSYSKSGEADAPHRAELLLSYMMELYETGHNEAVKPNVRSFNSMMNVIAKSGDLYAPERAADILKKMEELTGSELQVAPDATSFATAINAYARSLNYGKADAAYKLFQKMDRLYDLTGNEALRPNAIVINSVLNACAFTIGDLEEQRRAIEIANLMFTAICRSDDEDPDEVTYGSYLKVICNQMPPGKQRNKVVHAIFQKAVSAGLVGHLVLKQIKEVGLDDATQKMYFGTQSLDHVSLKDLPSSWTNNVAARHEIRL</sequence>
<dbReference type="Proteomes" id="UP001530400">
    <property type="component" value="Unassembled WGS sequence"/>
</dbReference>
<accession>A0ABD3NUB8</accession>
<dbReference type="InterPro" id="IPR011990">
    <property type="entry name" value="TPR-like_helical_dom_sf"/>
</dbReference>
<name>A0ABD3NUB8_9STRA</name>
<dbReference type="AlphaFoldDB" id="A0ABD3NUB8"/>
<dbReference type="PANTHER" id="PTHR47942">
    <property type="entry name" value="TETRATRICOPEPTIDE REPEAT (TPR)-LIKE SUPERFAMILY PROTEIN-RELATED"/>
    <property type="match status" value="1"/>
</dbReference>
<dbReference type="Gene3D" id="1.25.40.10">
    <property type="entry name" value="Tetratricopeptide repeat domain"/>
    <property type="match status" value="3"/>
</dbReference>
<keyword evidence="4" id="KW-1185">Reference proteome</keyword>
<reference evidence="3 4" key="1">
    <citation type="submission" date="2024-10" db="EMBL/GenBank/DDBJ databases">
        <title>Updated reference genomes for cyclostephanoid diatoms.</title>
        <authorList>
            <person name="Roberts W.R."/>
            <person name="Alverson A.J."/>
        </authorList>
    </citation>
    <scope>NUCLEOTIDE SEQUENCE [LARGE SCALE GENOMIC DNA]</scope>
    <source>
        <strain evidence="3 4">AJA010-31</strain>
    </source>
</reference>
<dbReference type="Pfam" id="PF13812">
    <property type="entry name" value="PPR_3"/>
    <property type="match status" value="1"/>
</dbReference>
<evidence type="ECO:0000313" key="4">
    <source>
        <dbReference type="Proteomes" id="UP001530400"/>
    </source>
</evidence>
<evidence type="ECO:0000256" key="2">
    <source>
        <dbReference type="SAM" id="MobiDB-lite"/>
    </source>
</evidence>
<protein>
    <recommendedName>
        <fullName evidence="5">Pentacotripeptide-repeat region of PRORP domain-containing protein</fullName>
    </recommendedName>
</protein>
<evidence type="ECO:0000313" key="3">
    <source>
        <dbReference type="EMBL" id="KAL3778897.1"/>
    </source>
</evidence>
<dbReference type="InterPro" id="IPR051222">
    <property type="entry name" value="PPR/CCM1_RNA-binding"/>
</dbReference>
<evidence type="ECO:0008006" key="5">
    <source>
        <dbReference type="Google" id="ProtNLM"/>
    </source>
</evidence>
<dbReference type="EMBL" id="JALLPJ020000965">
    <property type="protein sequence ID" value="KAL3778897.1"/>
    <property type="molecule type" value="Genomic_DNA"/>
</dbReference>
<feature type="region of interest" description="Disordered" evidence="2">
    <location>
        <begin position="80"/>
        <end position="99"/>
    </location>
</feature>
<dbReference type="PANTHER" id="PTHR47942:SF63">
    <property type="entry name" value="PENTATRICOPEPTIDE REPEAT-CONTAINING PROTEIN"/>
    <property type="match status" value="1"/>
</dbReference>
<comment type="caution">
    <text evidence="3">The sequence shown here is derived from an EMBL/GenBank/DDBJ whole genome shotgun (WGS) entry which is preliminary data.</text>
</comment>
<keyword evidence="1" id="KW-0677">Repeat</keyword>